<proteinExistence type="inferred from homology"/>
<comment type="similarity">
    <text evidence="1 2">Belongs to the BolA/IbaG family.</text>
</comment>
<dbReference type="Proteomes" id="UP000184267">
    <property type="component" value="Unassembled WGS sequence"/>
</dbReference>
<evidence type="ECO:0000256" key="2">
    <source>
        <dbReference type="RuleBase" id="RU003860"/>
    </source>
</evidence>
<evidence type="ECO:0008006" key="5">
    <source>
        <dbReference type="Google" id="ProtNLM"/>
    </source>
</evidence>
<name>A0A1M2VIC1_TRAPU</name>
<dbReference type="OrthoDB" id="203381at2759"/>
<dbReference type="EMBL" id="MNAD01001191">
    <property type="protein sequence ID" value="OJT07336.1"/>
    <property type="molecule type" value="Genomic_DNA"/>
</dbReference>
<organism evidence="3 4">
    <name type="scientific">Trametes pubescens</name>
    <name type="common">White-rot fungus</name>
    <dbReference type="NCBI Taxonomy" id="154538"/>
    <lineage>
        <taxon>Eukaryota</taxon>
        <taxon>Fungi</taxon>
        <taxon>Dikarya</taxon>
        <taxon>Basidiomycota</taxon>
        <taxon>Agaricomycotina</taxon>
        <taxon>Agaricomycetes</taxon>
        <taxon>Polyporales</taxon>
        <taxon>Polyporaceae</taxon>
        <taxon>Trametes</taxon>
    </lineage>
</organism>
<dbReference type="OMA" id="EIQNMHG"/>
<comment type="caution">
    <text evidence="3">The sequence shown here is derived from an EMBL/GenBank/DDBJ whole genome shotgun (WGS) entry which is preliminary data.</text>
</comment>
<dbReference type="GO" id="GO:0005759">
    <property type="term" value="C:mitochondrial matrix"/>
    <property type="evidence" value="ECO:0007669"/>
    <property type="project" value="TreeGrafter"/>
</dbReference>
<dbReference type="AlphaFoldDB" id="A0A1M2VIC1"/>
<dbReference type="PANTHER" id="PTHR46188">
    <property type="entry name" value="BOLA-LIKE PROTEIN 3"/>
    <property type="match status" value="1"/>
</dbReference>
<accession>A0A1M2VIC1</accession>
<dbReference type="InterPro" id="IPR002634">
    <property type="entry name" value="BolA"/>
</dbReference>
<dbReference type="Gene3D" id="3.10.20.90">
    <property type="entry name" value="Phosphatidylinositol 3-kinase Catalytic Subunit, Chain A, domain 1"/>
    <property type="match status" value="1"/>
</dbReference>
<protein>
    <recommendedName>
        <fullName evidence="5">Bola-like protein</fullName>
    </recommendedName>
</protein>
<dbReference type="InterPro" id="IPR052275">
    <property type="entry name" value="Mt_Fe-S_assembly_factor"/>
</dbReference>
<evidence type="ECO:0000256" key="1">
    <source>
        <dbReference type="ARBA" id="ARBA00005578"/>
    </source>
</evidence>
<dbReference type="PANTHER" id="PTHR46188:SF1">
    <property type="entry name" value="BOLA-LIKE PROTEIN 3"/>
    <property type="match status" value="1"/>
</dbReference>
<evidence type="ECO:0000313" key="4">
    <source>
        <dbReference type="Proteomes" id="UP000184267"/>
    </source>
</evidence>
<evidence type="ECO:0000313" key="3">
    <source>
        <dbReference type="EMBL" id="OJT07336.1"/>
    </source>
</evidence>
<dbReference type="InterPro" id="IPR036065">
    <property type="entry name" value="BolA-like_sf"/>
</dbReference>
<reference evidence="3 4" key="1">
    <citation type="submission" date="2016-10" db="EMBL/GenBank/DDBJ databases">
        <title>Genome sequence of the basidiomycete white-rot fungus Trametes pubescens.</title>
        <authorList>
            <person name="Makela M.R."/>
            <person name="Granchi Z."/>
            <person name="Peng M."/>
            <person name="De Vries R.P."/>
            <person name="Grigoriev I."/>
            <person name="Riley R."/>
            <person name="Hilden K."/>
        </authorList>
    </citation>
    <scope>NUCLEOTIDE SEQUENCE [LARGE SCALE GENOMIC DNA]</scope>
    <source>
        <strain evidence="3 4">FBCC735</strain>
    </source>
</reference>
<gene>
    <name evidence="3" type="ORF">TRAPUB_1802</name>
</gene>
<dbReference type="SUPFAM" id="SSF82657">
    <property type="entry name" value="BolA-like"/>
    <property type="match status" value="1"/>
</dbReference>
<keyword evidence="4" id="KW-1185">Reference proteome</keyword>
<sequence>MLALALTRRIARPQLAARLPAVARWYSSAQTKFSTDGERVIHEKLTEKFKPSELVVEDVSGGCGTFYQIIIASDEFKGLPLVKQQRLVNQTLKEEIQGIHGLQLKTIAPK</sequence>
<dbReference type="Pfam" id="PF01722">
    <property type="entry name" value="BolA"/>
    <property type="match status" value="1"/>
</dbReference>
<dbReference type="STRING" id="154538.A0A1M2VIC1"/>